<feature type="domain" description="Integrase catalytic" evidence="1">
    <location>
        <begin position="672"/>
        <end position="761"/>
    </location>
</feature>
<evidence type="ECO:0000259" key="1">
    <source>
        <dbReference type="PROSITE" id="PS50994"/>
    </source>
</evidence>
<dbReference type="PANTHER" id="PTHR24559:SF444">
    <property type="entry name" value="REVERSE TRANSCRIPTASE DOMAIN-CONTAINING PROTEIN"/>
    <property type="match status" value="1"/>
</dbReference>
<reference evidence="2" key="1">
    <citation type="submission" date="2018-05" db="EMBL/GenBank/DDBJ databases">
        <title>Draft genome of Mucuna pruriens seed.</title>
        <authorList>
            <person name="Nnadi N.E."/>
            <person name="Vos R."/>
            <person name="Hasami M.H."/>
            <person name="Devisetty U.K."/>
            <person name="Aguiy J.C."/>
        </authorList>
    </citation>
    <scope>NUCLEOTIDE SEQUENCE [LARGE SCALE GENOMIC DNA]</scope>
    <source>
        <strain evidence="2">JCA_2017</strain>
    </source>
</reference>
<dbReference type="InterPro" id="IPR000477">
    <property type="entry name" value="RT_dom"/>
</dbReference>
<evidence type="ECO:0000313" key="3">
    <source>
        <dbReference type="Proteomes" id="UP000257109"/>
    </source>
</evidence>
<comment type="caution">
    <text evidence="2">The sequence shown here is derived from an EMBL/GenBank/DDBJ whole genome shotgun (WGS) entry which is preliminary data.</text>
</comment>
<dbReference type="OrthoDB" id="10055717at2759"/>
<dbReference type="Gene3D" id="3.30.70.270">
    <property type="match status" value="1"/>
</dbReference>
<dbReference type="Pfam" id="PF00078">
    <property type="entry name" value="RVT_1"/>
    <property type="match status" value="1"/>
</dbReference>
<protein>
    <submittedName>
        <fullName evidence="2">Retrovirus-related Pol polyprotein</fullName>
    </submittedName>
</protein>
<sequence>MFELGASINVMSTSVYKSLNFGDLEPIGMAIQLANRSLVQPLGVLEDVLVQVNELIFPADFYVLDMEDETSGKGSTLILGRPFLMTARTKIDVHAWMLSMEFGDNLVQFNIFEAMKHPTEDHSLFGIDVINKLVAEHLQLEANSTEFPNFTKDIDVIGCLGSVTDESDYDKLWDVQDLSDFEDDTADFAHLDLNSEFEEKLLQVLRQHKKAIGWQLSDLPGINPSICMHRILMEEEARPIRQRQRRLNLTILDVVKKKVTKLLASGIIYPISDSKWVNLVQVIPKKSGMTVMKNQHDELVPMWIQNSWRVCIDYRKLNQATCKDHFRSPFIDQFLKKLTGKSHYCFLDGLSRYMQIHIALEDQHKTTFTCPFGTFAYTRMSFGLFNASSTFQCCMTSIFLDLLQDCMEDVMDDITVYAKSFDACLENLSRVLTRCMNTNIVLNFENAIPCRGIEVDKSKIDIITSLPNPTSVREVRSFLRHAGFLGTEDLTYIHTNSPSTQLGVSIRANVSRIQLYTRSRLGPTSWSRQAVASGCEAKTDSVDASFQKFDIEIKDKKGAENSVAGHLSRIERESYPMPIRDEFPDEQLLQLNKITPWFADIYASELYKAKLESDAKYYIWDDPYLWKLYSDQVIRRCIPDSKIKSVLHFFHSTSGGGHCGSTRIVRKVLHCGFYWPTIFKSAHQFSIDFMGPFLVSNRYSYILLAVDYVSGWVEAIATKTNDAKVVVDFLKSNIFYRFGVPKALISDQGSHFYNRVIMGWCIEWPQHITPRQTTKLKCLIGKSRKFCKRWPIPTRKTRADSLKTLYGHTELHTGLR</sequence>
<dbReference type="InterPro" id="IPR043502">
    <property type="entry name" value="DNA/RNA_pol_sf"/>
</dbReference>
<dbReference type="EMBL" id="QJKJ01000406">
    <property type="protein sequence ID" value="RDY12782.1"/>
    <property type="molecule type" value="Genomic_DNA"/>
</dbReference>
<dbReference type="Gene3D" id="3.10.10.10">
    <property type="entry name" value="HIV Type 1 Reverse Transcriptase, subunit A, domain 1"/>
    <property type="match status" value="1"/>
</dbReference>
<dbReference type="CDD" id="cd01647">
    <property type="entry name" value="RT_LTR"/>
    <property type="match status" value="1"/>
</dbReference>
<dbReference type="InterPro" id="IPR001584">
    <property type="entry name" value="Integrase_cat-core"/>
</dbReference>
<dbReference type="Gene3D" id="1.10.340.70">
    <property type="match status" value="1"/>
</dbReference>
<accession>A0A371ICK1</accession>
<dbReference type="InterPro" id="IPR012337">
    <property type="entry name" value="RNaseH-like_sf"/>
</dbReference>
<name>A0A371ICK1_MUCPR</name>
<organism evidence="2 3">
    <name type="scientific">Mucuna pruriens</name>
    <name type="common">Velvet bean</name>
    <name type="synonym">Dolichos pruriens</name>
    <dbReference type="NCBI Taxonomy" id="157652"/>
    <lineage>
        <taxon>Eukaryota</taxon>
        <taxon>Viridiplantae</taxon>
        <taxon>Streptophyta</taxon>
        <taxon>Embryophyta</taxon>
        <taxon>Tracheophyta</taxon>
        <taxon>Spermatophyta</taxon>
        <taxon>Magnoliopsida</taxon>
        <taxon>eudicotyledons</taxon>
        <taxon>Gunneridae</taxon>
        <taxon>Pentapetalae</taxon>
        <taxon>rosids</taxon>
        <taxon>fabids</taxon>
        <taxon>Fabales</taxon>
        <taxon>Fabaceae</taxon>
        <taxon>Papilionoideae</taxon>
        <taxon>50 kb inversion clade</taxon>
        <taxon>NPAAA clade</taxon>
        <taxon>indigoferoid/millettioid clade</taxon>
        <taxon>Phaseoleae</taxon>
        <taxon>Mucuna</taxon>
    </lineage>
</organism>
<dbReference type="InterPro" id="IPR021109">
    <property type="entry name" value="Peptidase_aspartic_dom_sf"/>
</dbReference>
<dbReference type="Pfam" id="PF00665">
    <property type="entry name" value="rve"/>
    <property type="match status" value="1"/>
</dbReference>
<dbReference type="AlphaFoldDB" id="A0A371ICK1"/>
<dbReference type="GO" id="GO:0003676">
    <property type="term" value="F:nucleic acid binding"/>
    <property type="evidence" value="ECO:0007669"/>
    <property type="project" value="InterPro"/>
</dbReference>
<dbReference type="InterPro" id="IPR043128">
    <property type="entry name" value="Rev_trsase/Diguanyl_cyclase"/>
</dbReference>
<evidence type="ECO:0000313" key="2">
    <source>
        <dbReference type="EMBL" id="RDY12782.1"/>
    </source>
</evidence>
<dbReference type="SUPFAM" id="SSF56672">
    <property type="entry name" value="DNA/RNA polymerases"/>
    <property type="match status" value="1"/>
</dbReference>
<gene>
    <name evidence="2" type="primary">pol</name>
    <name evidence="2" type="ORF">CR513_02379</name>
</gene>
<dbReference type="PROSITE" id="PS50994">
    <property type="entry name" value="INTEGRASE"/>
    <property type="match status" value="1"/>
</dbReference>
<keyword evidence="3" id="KW-1185">Reference proteome</keyword>
<dbReference type="InterPro" id="IPR036397">
    <property type="entry name" value="RNaseH_sf"/>
</dbReference>
<dbReference type="CDD" id="cd00303">
    <property type="entry name" value="retropepsin_like"/>
    <property type="match status" value="1"/>
</dbReference>
<dbReference type="PANTHER" id="PTHR24559">
    <property type="entry name" value="TRANSPOSON TY3-I GAG-POL POLYPROTEIN"/>
    <property type="match status" value="1"/>
</dbReference>
<dbReference type="InterPro" id="IPR053134">
    <property type="entry name" value="RNA-dir_DNA_polymerase"/>
</dbReference>
<dbReference type="Proteomes" id="UP000257109">
    <property type="component" value="Unassembled WGS sequence"/>
</dbReference>
<proteinExistence type="predicted"/>
<dbReference type="SUPFAM" id="SSF53098">
    <property type="entry name" value="Ribonuclease H-like"/>
    <property type="match status" value="1"/>
</dbReference>
<dbReference type="Gene3D" id="2.40.70.10">
    <property type="entry name" value="Acid Proteases"/>
    <property type="match status" value="1"/>
</dbReference>
<feature type="non-terminal residue" evidence="2">
    <location>
        <position position="1"/>
    </location>
</feature>
<dbReference type="Gene3D" id="3.30.420.10">
    <property type="entry name" value="Ribonuclease H-like superfamily/Ribonuclease H"/>
    <property type="match status" value="1"/>
</dbReference>
<dbReference type="GO" id="GO:0015074">
    <property type="term" value="P:DNA integration"/>
    <property type="evidence" value="ECO:0007669"/>
    <property type="project" value="InterPro"/>
</dbReference>